<evidence type="ECO:0000313" key="3">
    <source>
        <dbReference type="Proteomes" id="UP001305779"/>
    </source>
</evidence>
<dbReference type="Proteomes" id="UP001305779">
    <property type="component" value="Unassembled WGS sequence"/>
</dbReference>
<feature type="compositionally biased region" description="Basic and acidic residues" evidence="1">
    <location>
        <begin position="157"/>
        <end position="171"/>
    </location>
</feature>
<dbReference type="EMBL" id="JAXOVC010000002">
    <property type="protein sequence ID" value="KAK4505826.1"/>
    <property type="molecule type" value="Genomic_DNA"/>
</dbReference>
<organism evidence="2 3">
    <name type="scientific">Zasmidium cellare</name>
    <name type="common">Wine cellar mold</name>
    <name type="synonym">Racodium cellare</name>
    <dbReference type="NCBI Taxonomy" id="395010"/>
    <lineage>
        <taxon>Eukaryota</taxon>
        <taxon>Fungi</taxon>
        <taxon>Dikarya</taxon>
        <taxon>Ascomycota</taxon>
        <taxon>Pezizomycotina</taxon>
        <taxon>Dothideomycetes</taxon>
        <taxon>Dothideomycetidae</taxon>
        <taxon>Mycosphaerellales</taxon>
        <taxon>Mycosphaerellaceae</taxon>
        <taxon>Zasmidium</taxon>
    </lineage>
</organism>
<feature type="region of interest" description="Disordered" evidence="1">
    <location>
        <begin position="150"/>
        <end position="173"/>
    </location>
</feature>
<keyword evidence="3" id="KW-1185">Reference proteome</keyword>
<protein>
    <submittedName>
        <fullName evidence="2">Uncharacterized protein</fullName>
    </submittedName>
</protein>
<name>A0ABR0EXE0_ZASCE</name>
<evidence type="ECO:0000313" key="2">
    <source>
        <dbReference type="EMBL" id="KAK4505826.1"/>
    </source>
</evidence>
<proteinExistence type="predicted"/>
<accession>A0ABR0EXE0</accession>
<sequence length="264" mass="30414">MNVQWQASFSNVNLYAIPDHNAGLSQQLTTNTNDKGFAWTVTCHFPFLDPGQQSICDFDSVNNVELLHIRSVIEQGHFVYGNAQLFVNDSDIIINGDKPNIYHVDFQSPITRDPNTRHQREAPRAQLFAIVYIIWKRKRRGKEISAKLTRVTSQRPSVEEDKRRERPEKSSKVPAFVSSELPAYNGRGWHEVPDFQEPQELPVERGTVDNRRVAAKKACPELEHLSQSRVVIVCHSQLNHKHDPDTLVHEQLGYPEREMITRSW</sequence>
<reference evidence="2 3" key="1">
    <citation type="journal article" date="2023" name="G3 (Bethesda)">
        <title>A chromosome-level genome assembly of Zasmidium syzygii isolated from banana leaves.</title>
        <authorList>
            <person name="van Westerhoven A.C."/>
            <person name="Mehrabi R."/>
            <person name="Talebi R."/>
            <person name="Steentjes M.B.F."/>
            <person name="Corcolon B."/>
            <person name="Chong P.A."/>
            <person name="Kema G.H.J."/>
            <person name="Seidl M.F."/>
        </authorList>
    </citation>
    <scope>NUCLEOTIDE SEQUENCE [LARGE SCALE GENOMIC DNA]</scope>
    <source>
        <strain evidence="2 3">P124</strain>
    </source>
</reference>
<gene>
    <name evidence="2" type="ORF">PRZ48_003791</name>
</gene>
<evidence type="ECO:0000256" key="1">
    <source>
        <dbReference type="SAM" id="MobiDB-lite"/>
    </source>
</evidence>
<comment type="caution">
    <text evidence="2">The sequence shown here is derived from an EMBL/GenBank/DDBJ whole genome shotgun (WGS) entry which is preliminary data.</text>
</comment>